<comment type="caution">
    <text evidence="2">The sequence shown here is derived from an EMBL/GenBank/DDBJ whole genome shotgun (WGS) entry which is preliminary data.</text>
</comment>
<name>A0A540LHV1_MALBA</name>
<dbReference type="EMBL" id="VIEB01000579">
    <property type="protein sequence ID" value="TQD86020.1"/>
    <property type="molecule type" value="Genomic_DNA"/>
</dbReference>
<feature type="region of interest" description="Disordered" evidence="1">
    <location>
        <begin position="139"/>
        <end position="174"/>
    </location>
</feature>
<gene>
    <name evidence="2" type="ORF">C1H46_028406</name>
</gene>
<sequence length="174" mass="19611">MVANPILFQISLRRQTQFAPELFNDKVDSAPHHCTPRLPLAIAHLALPRRRTPYQNSNQCDGRQPPPLSMNLAVRKRPTEEADERLQEPATKPACKISRAPQDDNVMLSTSDYLSSYKFSSQRNLYYGFAFTWFRTGEASGHDKKLPGKEETAQKVKPRPEKTSNSGGTKAVDL</sequence>
<protein>
    <submittedName>
        <fullName evidence="2">Uncharacterized protein</fullName>
    </submittedName>
</protein>
<keyword evidence="3" id="KW-1185">Reference proteome</keyword>
<dbReference type="AlphaFoldDB" id="A0A540LHV1"/>
<feature type="compositionally biased region" description="Basic and acidic residues" evidence="1">
    <location>
        <begin position="140"/>
        <end position="162"/>
    </location>
</feature>
<proteinExistence type="predicted"/>
<evidence type="ECO:0000256" key="1">
    <source>
        <dbReference type="SAM" id="MobiDB-lite"/>
    </source>
</evidence>
<organism evidence="2 3">
    <name type="scientific">Malus baccata</name>
    <name type="common">Siberian crab apple</name>
    <name type="synonym">Pyrus baccata</name>
    <dbReference type="NCBI Taxonomy" id="106549"/>
    <lineage>
        <taxon>Eukaryota</taxon>
        <taxon>Viridiplantae</taxon>
        <taxon>Streptophyta</taxon>
        <taxon>Embryophyta</taxon>
        <taxon>Tracheophyta</taxon>
        <taxon>Spermatophyta</taxon>
        <taxon>Magnoliopsida</taxon>
        <taxon>eudicotyledons</taxon>
        <taxon>Gunneridae</taxon>
        <taxon>Pentapetalae</taxon>
        <taxon>rosids</taxon>
        <taxon>fabids</taxon>
        <taxon>Rosales</taxon>
        <taxon>Rosaceae</taxon>
        <taxon>Amygdaloideae</taxon>
        <taxon>Maleae</taxon>
        <taxon>Malus</taxon>
    </lineage>
</organism>
<reference evidence="2 3" key="1">
    <citation type="journal article" date="2019" name="G3 (Bethesda)">
        <title>Sequencing of a Wild Apple (Malus baccata) Genome Unravels the Differences Between Cultivated and Wild Apple Species Regarding Disease Resistance and Cold Tolerance.</title>
        <authorList>
            <person name="Chen X."/>
        </authorList>
    </citation>
    <scope>NUCLEOTIDE SEQUENCE [LARGE SCALE GENOMIC DNA]</scope>
    <source>
        <strain evidence="3">cv. Shandingzi</strain>
        <tissue evidence="2">Leaves</tissue>
    </source>
</reference>
<evidence type="ECO:0000313" key="3">
    <source>
        <dbReference type="Proteomes" id="UP000315295"/>
    </source>
</evidence>
<accession>A0A540LHV1</accession>
<evidence type="ECO:0000313" key="2">
    <source>
        <dbReference type="EMBL" id="TQD86020.1"/>
    </source>
</evidence>
<dbReference type="Proteomes" id="UP000315295">
    <property type="component" value="Unassembled WGS sequence"/>
</dbReference>